<sequence length="107" mass="12657">MSKVTIYDTIEKKNILENVTQVAASLHLGVSNDCLSRAKRRKRLVKRRYRILDLACEKGDKEYLKTAYALEFEFRNLCLWVRNHSNEEQLKKIKIVPKIEEQEANYV</sequence>
<accession>A0A7M3SA17</accession>
<evidence type="ECO:0000313" key="1">
    <source>
        <dbReference type="EMBL" id="BCK01435.1"/>
    </source>
</evidence>
<dbReference type="EMBL" id="AP023368">
    <property type="protein sequence ID" value="BCK01435.1"/>
    <property type="molecule type" value="Genomic_DNA"/>
</dbReference>
<protein>
    <submittedName>
        <fullName evidence="1">Uncharacterized protein</fullName>
    </submittedName>
</protein>
<organism evidence="1 2">
    <name type="scientific">Anaerocolumna chitinilytica</name>
    <dbReference type="NCBI Taxonomy" id="1727145"/>
    <lineage>
        <taxon>Bacteria</taxon>
        <taxon>Bacillati</taxon>
        <taxon>Bacillota</taxon>
        <taxon>Clostridia</taxon>
        <taxon>Lachnospirales</taxon>
        <taxon>Lachnospiraceae</taxon>
        <taxon>Anaerocolumna</taxon>
    </lineage>
</organism>
<dbReference type="Proteomes" id="UP000515703">
    <property type="component" value="Chromosome"/>
</dbReference>
<dbReference type="AlphaFoldDB" id="A0A7M3SA17"/>
<name>A0A7M3SA17_9FIRM</name>
<proteinExistence type="predicted"/>
<reference evidence="1 2" key="1">
    <citation type="submission" date="2020-08" db="EMBL/GenBank/DDBJ databases">
        <title>Draft genome sequencing of an Anaerocolumna strain isolated from anoxic soil subjected to BSD treatment.</title>
        <authorList>
            <person name="Uek A."/>
            <person name="Tonouchi A."/>
        </authorList>
    </citation>
    <scope>NUCLEOTIDE SEQUENCE [LARGE SCALE GENOMIC DNA]</scope>
    <source>
        <strain evidence="1 2">CTTW</strain>
    </source>
</reference>
<reference evidence="1 2" key="2">
    <citation type="submission" date="2020-08" db="EMBL/GenBank/DDBJ databases">
        <authorList>
            <person name="Ueki A."/>
            <person name="Tonouchi A."/>
        </authorList>
    </citation>
    <scope>NUCLEOTIDE SEQUENCE [LARGE SCALE GENOMIC DNA]</scope>
    <source>
        <strain evidence="1 2">CTTW</strain>
    </source>
</reference>
<dbReference type="KEGG" id="acht:bsdcttw_44750"/>
<evidence type="ECO:0000313" key="2">
    <source>
        <dbReference type="Proteomes" id="UP000515703"/>
    </source>
</evidence>
<dbReference type="RefSeq" id="WP_185257000.1">
    <property type="nucleotide sequence ID" value="NZ_AP023368.1"/>
</dbReference>
<keyword evidence="2" id="KW-1185">Reference proteome</keyword>
<gene>
    <name evidence="1" type="ORF">bsdcttw_44750</name>
</gene>